<accession>A0AAV7MG84</accession>
<organism evidence="1 2">
    <name type="scientific">Pleurodeles waltl</name>
    <name type="common">Iberian ribbed newt</name>
    <dbReference type="NCBI Taxonomy" id="8319"/>
    <lineage>
        <taxon>Eukaryota</taxon>
        <taxon>Metazoa</taxon>
        <taxon>Chordata</taxon>
        <taxon>Craniata</taxon>
        <taxon>Vertebrata</taxon>
        <taxon>Euteleostomi</taxon>
        <taxon>Amphibia</taxon>
        <taxon>Batrachia</taxon>
        <taxon>Caudata</taxon>
        <taxon>Salamandroidea</taxon>
        <taxon>Salamandridae</taxon>
        <taxon>Pleurodelinae</taxon>
        <taxon>Pleurodeles</taxon>
    </lineage>
</organism>
<dbReference type="AlphaFoldDB" id="A0AAV7MG84"/>
<reference evidence="1" key="1">
    <citation type="journal article" date="2022" name="bioRxiv">
        <title>Sequencing and chromosome-scale assembly of the giantPleurodeles waltlgenome.</title>
        <authorList>
            <person name="Brown T."/>
            <person name="Elewa A."/>
            <person name="Iarovenko S."/>
            <person name="Subramanian E."/>
            <person name="Araus A.J."/>
            <person name="Petzold A."/>
            <person name="Susuki M."/>
            <person name="Suzuki K.-i.T."/>
            <person name="Hayashi T."/>
            <person name="Toyoda A."/>
            <person name="Oliveira C."/>
            <person name="Osipova E."/>
            <person name="Leigh N.D."/>
            <person name="Simon A."/>
            <person name="Yun M.H."/>
        </authorList>
    </citation>
    <scope>NUCLEOTIDE SEQUENCE</scope>
    <source>
        <strain evidence="1">20211129_DDA</strain>
        <tissue evidence="1">Liver</tissue>
    </source>
</reference>
<dbReference type="EMBL" id="JANPWB010000014">
    <property type="protein sequence ID" value="KAJ1102311.1"/>
    <property type="molecule type" value="Genomic_DNA"/>
</dbReference>
<comment type="caution">
    <text evidence="1">The sequence shown here is derived from an EMBL/GenBank/DDBJ whole genome shotgun (WGS) entry which is preliminary data.</text>
</comment>
<name>A0AAV7MG84_PLEWA</name>
<proteinExistence type="predicted"/>
<evidence type="ECO:0000313" key="2">
    <source>
        <dbReference type="Proteomes" id="UP001066276"/>
    </source>
</evidence>
<protein>
    <submittedName>
        <fullName evidence="1">Uncharacterized protein</fullName>
    </submittedName>
</protein>
<sequence>MHLSVHGVEVSYQALAGSGGAGWWTCPGRPMEWSVIKLWPALGWRLVDMHRSVHGWRSVIKHWQALGAQVGGHAPVRPWMEVCYQALAGCGVPDGGHALVSPWSGLLSSTGRPWGAGWCTCTGQSMDGGLVSSTGRLWGCRQVDMHQSAHGVVCYQALASSGVPAGGHAPVRPWSGGQLSSTGRPWGCLLVDMHRSVHGVVCYQALAGPGVAAGGHAPVSPWSGLLSSTGRPWGAGWWTCTDQPMEWSVIKHWPALGCRLVDMHRSVHGWRSVFKHWQALGVKVGGHTPVCPWMEVCYQALAGPGVPAGGHGLVGPWSGLLSSTGRPWGAGWCTCTGQSMDGGLLSSTGRPWGAGWWTCTGRPMEWSVIKHWQALGVPAGGHAPVGPWSGLLSSTGRPWGGGWWTCTGPPMEWRSVIKHWQALGCRLVDMHWSVHGWRSVIKHWQAVGVQAGGHALVGPWSGLLSSTGRPWGAGRCTCTGQSMDGGLLSSTGRLWGCRLVDMHRSAHGVVCYQALAGPGVPAGGHAPVSPWSGLLSWTGRPWGAGWWTCTGQPMEWSVIKHWQALGCRLVDMHRSVHGWRSVIKHWQALGVQAGGHALIGPWSGLLSNTGRLWCAGWWTCTGQSLEWSVIKHWQALGCRLVDIHRSAHGVVCYQALAGPGVPAGGHAPVRPWSGLLSSTGQLWGAGWWTCTGPSMDGGLLSSTGRPWVQACGHAPVCPWMEVCYQALVSSGVPTGGHAPVGPWSGGQLASTGRPWGASWWTCTGQSMDGGLLSSTGRLWGCRLVDMHWSAHGVVCYQALAGPGVPAGGHAPVSPWSGLLSSTGRLWGAGWWTCTGQSMDGGLLSSTGRLWGCRLVDMH</sequence>
<keyword evidence="2" id="KW-1185">Reference proteome</keyword>
<evidence type="ECO:0000313" key="1">
    <source>
        <dbReference type="EMBL" id="KAJ1102311.1"/>
    </source>
</evidence>
<dbReference type="Proteomes" id="UP001066276">
    <property type="component" value="Chromosome 10"/>
</dbReference>
<gene>
    <name evidence="1" type="ORF">NDU88_007363</name>
</gene>